<dbReference type="InterPro" id="IPR021428">
    <property type="entry name" value="DUF3078"/>
</dbReference>
<keyword evidence="2" id="KW-1185">Reference proteome</keyword>
<dbReference type="AlphaFoldDB" id="A0A917HVP2"/>
<protein>
    <recommendedName>
        <fullName evidence="3">DUF3078 domain-containing protein</fullName>
    </recommendedName>
</protein>
<reference evidence="1" key="2">
    <citation type="submission" date="2020-09" db="EMBL/GenBank/DDBJ databases">
        <authorList>
            <person name="Sun Q."/>
            <person name="Zhou Y."/>
        </authorList>
    </citation>
    <scope>NUCLEOTIDE SEQUENCE</scope>
    <source>
        <strain evidence="1">CGMCC 1.15763</strain>
    </source>
</reference>
<comment type="caution">
    <text evidence="1">The sequence shown here is derived from an EMBL/GenBank/DDBJ whole genome shotgun (WGS) entry which is preliminary data.</text>
</comment>
<evidence type="ECO:0000313" key="2">
    <source>
        <dbReference type="Proteomes" id="UP000633278"/>
    </source>
</evidence>
<gene>
    <name evidence="1" type="ORF">GCM10011416_06960</name>
</gene>
<sequence>MRIIFFIVFFSICTLTFSQEKKDSIKAPVPSPWKVTGVFTFLFNQSSFTNWSSGGDNTIAGTFLINYDFNYKKGSWNWDNRLITSYGLSNVQGQGNRKTGDRFEYNSLLGKKSNNNWFFSFFMNFKTQYSRGFDYKKTPKLPISDFMAPGYLSFGPGMLWKKSDKMTINIAPATSKFTFVSDEFSGKYGVEEGENTNVGLGFNLSGYFKFLLIENVTMENILSMYSDYLNKPGNVDIDYQMNYLINVNKYMNMRVALHMLIDDNASSKVQIKEIFGLGVTYTFHKK</sequence>
<organism evidence="1 2">
    <name type="scientific">Polaribacter pacificus</name>
    <dbReference type="NCBI Taxonomy" id="1775173"/>
    <lineage>
        <taxon>Bacteria</taxon>
        <taxon>Pseudomonadati</taxon>
        <taxon>Bacteroidota</taxon>
        <taxon>Flavobacteriia</taxon>
        <taxon>Flavobacteriales</taxon>
        <taxon>Flavobacteriaceae</taxon>
    </lineage>
</organism>
<dbReference type="Pfam" id="PF11276">
    <property type="entry name" value="DUF3078"/>
    <property type="match status" value="1"/>
</dbReference>
<name>A0A917HVP2_9FLAO</name>
<accession>A0A917HVP2</accession>
<dbReference type="EMBL" id="BMJW01000001">
    <property type="protein sequence ID" value="GGG92631.1"/>
    <property type="molecule type" value="Genomic_DNA"/>
</dbReference>
<dbReference type="RefSeq" id="WP_188597878.1">
    <property type="nucleotide sequence ID" value="NZ_BMJW01000001.1"/>
</dbReference>
<reference evidence="1" key="1">
    <citation type="journal article" date="2014" name="Int. J. Syst. Evol. Microbiol.">
        <title>Complete genome sequence of Corynebacterium casei LMG S-19264T (=DSM 44701T), isolated from a smear-ripened cheese.</title>
        <authorList>
            <consortium name="US DOE Joint Genome Institute (JGI-PGF)"/>
            <person name="Walter F."/>
            <person name="Albersmeier A."/>
            <person name="Kalinowski J."/>
            <person name="Ruckert C."/>
        </authorList>
    </citation>
    <scope>NUCLEOTIDE SEQUENCE</scope>
    <source>
        <strain evidence="1">CGMCC 1.15763</strain>
    </source>
</reference>
<evidence type="ECO:0000313" key="1">
    <source>
        <dbReference type="EMBL" id="GGG92631.1"/>
    </source>
</evidence>
<evidence type="ECO:0008006" key="3">
    <source>
        <dbReference type="Google" id="ProtNLM"/>
    </source>
</evidence>
<proteinExistence type="predicted"/>
<dbReference type="Proteomes" id="UP000633278">
    <property type="component" value="Unassembled WGS sequence"/>
</dbReference>